<accession>A0A4Z0L6P9</accession>
<dbReference type="OrthoDB" id="9851224at2"/>
<dbReference type="RefSeq" id="WP_135526093.1">
    <property type="nucleotide sequence ID" value="NZ_SRLH01000004.1"/>
</dbReference>
<reference evidence="1 2" key="1">
    <citation type="submission" date="2019-04" db="EMBL/GenBank/DDBJ databases">
        <title>Flavobacterium sp. strain DS2-A Genome sequencing and assembly.</title>
        <authorList>
            <person name="Kim I."/>
        </authorList>
    </citation>
    <scope>NUCLEOTIDE SEQUENCE [LARGE SCALE GENOMIC DNA]</scope>
    <source>
        <strain evidence="1 2">DS2-A</strain>
    </source>
</reference>
<proteinExistence type="predicted"/>
<evidence type="ECO:0000313" key="1">
    <source>
        <dbReference type="EMBL" id="TGD57921.1"/>
    </source>
</evidence>
<evidence type="ECO:0000313" key="2">
    <source>
        <dbReference type="Proteomes" id="UP000297407"/>
    </source>
</evidence>
<dbReference type="Proteomes" id="UP000297407">
    <property type="component" value="Unassembled WGS sequence"/>
</dbReference>
<dbReference type="AlphaFoldDB" id="A0A4Z0L6P9"/>
<keyword evidence="2" id="KW-1185">Reference proteome</keyword>
<organism evidence="1 2">
    <name type="scientific">Flavobacterium humi</name>
    <dbReference type="NCBI Taxonomy" id="2562683"/>
    <lineage>
        <taxon>Bacteria</taxon>
        <taxon>Pseudomonadati</taxon>
        <taxon>Bacteroidota</taxon>
        <taxon>Flavobacteriia</taxon>
        <taxon>Flavobacteriales</taxon>
        <taxon>Flavobacteriaceae</taxon>
        <taxon>Flavobacterium</taxon>
    </lineage>
</organism>
<dbReference type="EMBL" id="SRLH01000004">
    <property type="protein sequence ID" value="TGD57921.1"/>
    <property type="molecule type" value="Genomic_DNA"/>
</dbReference>
<name>A0A4Z0L6P9_9FLAO</name>
<comment type="caution">
    <text evidence="1">The sequence shown here is derived from an EMBL/GenBank/DDBJ whole genome shotgun (WGS) entry which is preliminary data.</text>
</comment>
<sequence>MATSYYKKQETYTLKTKTADILISAESGNGEGGSYVIFKGQKLLGANETINAGTADSCDGKIIKIIATIQDKLPQTNWTNLTVTITENGVKTSYDYAEELPADLDTACYIIKITMQK</sequence>
<protein>
    <submittedName>
        <fullName evidence="1">Uncharacterized protein</fullName>
    </submittedName>
</protein>
<gene>
    <name evidence="1" type="ORF">E4635_07885</name>
</gene>